<evidence type="ECO:0000259" key="1">
    <source>
        <dbReference type="Pfam" id="PF00583"/>
    </source>
</evidence>
<dbReference type="InterPro" id="IPR000182">
    <property type="entry name" value="GNAT_dom"/>
</dbReference>
<dbReference type="Pfam" id="PF00583">
    <property type="entry name" value="Acetyltransf_1"/>
    <property type="match status" value="1"/>
</dbReference>
<dbReference type="InterPro" id="IPR016181">
    <property type="entry name" value="Acyl_CoA_acyltransferase"/>
</dbReference>
<reference evidence="2" key="1">
    <citation type="submission" date="2024-07" db="EMBL/GenBank/DDBJ databases">
        <authorList>
            <person name="Yu S.T."/>
        </authorList>
    </citation>
    <scope>NUCLEOTIDE SEQUENCE</scope>
    <source>
        <strain evidence="2">R11</strain>
    </source>
</reference>
<keyword evidence="2" id="KW-0808">Transferase</keyword>
<dbReference type="EMBL" id="CP163432">
    <property type="protein sequence ID" value="XDQ10839.1"/>
    <property type="molecule type" value="Genomic_DNA"/>
</dbReference>
<name>A0AB39MYT6_9ACTN</name>
<organism evidence="2">
    <name type="scientific">Streptomyces sp. R11</name>
    <dbReference type="NCBI Taxonomy" id="3238625"/>
    <lineage>
        <taxon>Bacteria</taxon>
        <taxon>Bacillati</taxon>
        <taxon>Actinomycetota</taxon>
        <taxon>Actinomycetes</taxon>
        <taxon>Kitasatosporales</taxon>
        <taxon>Streptomycetaceae</taxon>
        <taxon>Streptomyces</taxon>
    </lineage>
</organism>
<evidence type="ECO:0000313" key="2">
    <source>
        <dbReference type="EMBL" id="XDQ10839.1"/>
    </source>
</evidence>
<proteinExistence type="predicted"/>
<feature type="domain" description="N-acetyltransferase" evidence="1">
    <location>
        <begin position="324"/>
        <end position="400"/>
    </location>
</feature>
<dbReference type="GO" id="GO:0016747">
    <property type="term" value="F:acyltransferase activity, transferring groups other than amino-acyl groups"/>
    <property type="evidence" value="ECO:0007669"/>
    <property type="project" value="InterPro"/>
</dbReference>
<dbReference type="SUPFAM" id="SSF55729">
    <property type="entry name" value="Acyl-CoA N-acyltransferases (Nat)"/>
    <property type="match status" value="1"/>
</dbReference>
<dbReference type="RefSeq" id="WP_369271124.1">
    <property type="nucleotide sequence ID" value="NZ_CP163432.1"/>
</dbReference>
<accession>A0AB39MYT6</accession>
<dbReference type="EC" id="2.3.1.-" evidence="2"/>
<dbReference type="AlphaFoldDB" id="A0AB39MYT6"/>
<keyword evidence="2" id="KW-0012">Acyltransferase</keyword>
<sequence>MTERTIYLDPDPRNWRSRKIHVRASRWYAAVELNRDGYVGAANSLGYDPELPTAYVEAVDRARDAFIDRIWYDGYPGDFSWGSGPSWVTLFVPFPHVEATIEALRVAELDNKYSRLHALADRLALPVDDWLAPGERELIRGIDFDAPPGAFLRFLRGKAKGRGVRLNGRATAGSVWVRPTLSPVEKQIRERYPDRYPGWVDRWTGYVEPEDAPIRPWVGGQDQDLSYGATPVQFRTVELASREKCPCGMSLRETWGNGKGHTTHHAAWAFGVTVPKNLEWWGDLAVVTSQSPIVWRRLAYQVGRIPQKENGYDFNSWSHLGEPESTPDNVRAYLLKANGYVIGYLNAHDTSQHRRWDLIDGSRYGNEDDTLRPRIGLVWVADVYRRQGIGAKLVQNLADDFGCQVADVSWSTPISDAGQRLARRLSPEGIWVS</sequence>
<protein>
    <submittedName>
        <fullName evidence="2">GNAT family N-acetyltransferase</fullName>
        <ecNumber evidence="2">2.3.1.-</ecNumber>
    </submittedName>
</protein>
<gene>
    <name evidence="2" type="ORF">AB5J55_14765</name>
</gene>